<evidence type="ECO:0000256" key="13">
    <source>
        <dbReference type="ARBA" id="ARBA00022833"/>
    </source>
</evidence>
<dbReference type="Pfam" id="PF09363">
    <property type="entry name" value="XFP_C"/>
    <property type="match status" value="1"/>
</dbReference>
<dbReference type="InterPro" id="IPR018969">
    <property type="entry name" value="Xul5P/Fru6P_PKetolase_C"/>
</dbReference>
<evidence type="ECO:0000256" key="18">
    <source>
        <dbReference type="ARBA" id="ARBA00048128"/>
    </source>
</evidence>
<evidence type="ECO:0000256" key="4">
    <source>
        <dbReference type="ARBA" id="ARBA00005623"/>
    </source>
</evidence>
<dbReference type="InterPro" id="IPR009014">
    <property type="entry name" value="Transketo_C/PFOR_II"/>
</dbReference>
<dbReference type="Gene3D" id="3.90.550.10">
    <property type="entry name" value="Spore Coat Polysaccharide Biosynthesis Protein SpsA, Chain A"/>
    <property type="match status" value="1"/>
</dbReference>
<dbReference type="GO" id="GO:0004222">
    <property type="term" value="F:metalloendopeptidase activity"/>
    <property type="evidence" value="ECO:0007669"/>
    <property type="project" value="InterPro"/>
</dbReference>
<dbReference type="InterPro" id="IPR008753">
    <property type="entry name" value="Peptidase_M13_N"/>
</dbReference>
<dbReference type="GO" id="GO:0006082">
    <property type="term" value="P:organic acid metabolic process"/>
    <property type="evidence" value="ECO:0007669"/>
    <property type="project" value="InterPro"/>
</dbReference>
<dbReference type="Gene3D" id="3.40.50.920">
    <property type="match status" value="1"/>
</dbReference>
<comment type="catalytic activity">
    <reaction evidence="19">
        <text>acetate + ATP = acetyl phosphate + ADP</text>
        <dbReference type="Rhea" id="RHEA:11352"/>
        <dbReference type="ChEBI" id="CHEBI:22191"/>
        <dbReference type="ChEBI" id="CHEBI:30089"/>
        <dbReference type="ChEBI" id="CHEBI:30616"/>
        <dbReference type="ChEBI" id="CHEBI:456216"/>
        <dbReference type="EC" id="2.7.2.1"/>
    </reaction>
</comment>
<evidence type="ECO:0000256" key="9">
    <source>
        <dbReference type="ARBA" id="ARBA00022723"/>
    </source>
</evidence>
<dbReference type="Pfam" id="PF05649">
    <property type="entry name" value="Peptidase_M13_N"/>
    <property type="match status" value="1"/>
</dbReference>
<evidence type="ECO:0000256" key="11">
    <source>
        <dbReference type="ARBA" id="ARBA00022777"/>
    </source>
</evidence>
<evidence type="ECO:0000313" key="26">
    <source>
        <dbReference type="Proteomes" id="UP000310189"/>
    </source>
</evidence>
<dbReference type="Pfam" id="PF01704">
    <property type="entry name" value="UDPGP"/>
    <property type="match status" value="1"/>
</dbReference>
<dbReference type="FunFam" id="3.90.550.10:FF:000002">
    <property type="entry name" value="UTP--glucose-1-phosphate uridylyltransferase"/>
    <property type="match status" value="1"/>
</dbReference>
<dbReference type="PRINTS" id="PR00786">
    <property type="entry name" value="NEPRILYSIN"/>
</dbReference>
<dbReference type="GO" id="GO:0006508">
    <property type="term" value="P:proteolysis"/>
    <property type="evidence" value="ECO:0007669"/>
    <property type="project" value="UniProtKB-KW"/>
</dbReference>
<dbReference type="GO" id="GO:0005524">
    <property type="term" value="F:ATP binding"/>
    <property type="evidence" value="ECO:0007669"/>
    <property type="project" value="UniProtKB-KW"/>
</dbReference>
<evidence type="ECO:0000256" key="2">
    <source>
        <dbReference type="ARBA" id="ARBA00001964"/>
    </source>
</evidence>
<keyword evidence="20" id="KW-0812">Transmembrane</keyword>
<keyword evidence="9 19" id="KW-0479">Metal-binding</keyword>
<dbReference type="Gene3D" id="1.10.1380.10">
    <property type="entry name" value="Neutral endopeptidase , domain2"/>
    <property type="match status" value="1"/>
</dbReference>
<dbReference type="GO" id="GO:0003983">
    <property type="term" value="F:UTP:glucose-1-phosphate uridylyltransferase activity"/>
    <property type="evidence" value="ECO:0007669"/>
    <property type="project" value="UniProtKB-EC"/>
</dbReference>
<evidence type="ECO:0000256" key="17">
    <source>
        <dbReference type="ARBA" id="ARBA00023239"/>
    </source>
</evidence>
<evidence type="ECO:0000256" key="5">
    <source>
        <dbReference type="ARBA" id="ARBA00010401"/>
    </source>
</evidence>
<keyword evidence="13" id="KW-0862">Zinc</keyword>
<keyword evidence="16" id="KW-0786">Thiamine pyrophosphate</keyword>
<dbReference type="GO" id="GO:0006011">
    <property type="term" value="P:UDP-alpha-D-glucose metabolic process"/>
    <property type="evidence" value="ECO:0007669"/>
    <property type="project" value="InterPro"/>
</dbReference>
<dbReference type="OrthoDB" id="2532903at2759"/>
<dbReference type="Gene3D" id="3.40.390.10">
    <property type="entry name" value="Collagenase (Catalytic Domain)"/>
    <property type="match status" value="1"/>
</dbReference>
<dbReference type="InterPro" id="IPR002618">
    <property type="entry name" value="UDPGP_fam"/>
</dbReference>
<dbReference type="Pfam" id="PF00871">
    <property type="entry name" value="Acetate_kinase"/>
    <property type="match status" value="1"/>
</dbReference>
<dbReference type="InterPro" id="IPR029044">
    <property type="entry name" value="Nucleotide-diphossugar_trans"/>
</dbReference>
<evidence type="ECO:0000256" key="1">
    <source>
        <dbReference type="ARBA" id="ARBA00001947"/>
    </source>
</evidence>
<protein>
    <recommendedName>
        <fullName evidence="19">Probable acetate kinase</fullName>
        <ecNumber evidence="19">2.7.2.1</ecNumber>
    </recommendedName>
    <alternativeName>
        <fullName evidence="19">Acetokinase</fullName>
    </alternativeName>
</protein>
<dbReference type="SUPFAM" id="SSF53067">
    <property type="entry name" value="Actin-like ATPase domain"/>
    <property type="match status" value="2"/>
</dbReference>
<dbReference type="CDD" id="cd00897">
    <property type="entry name" value="UGPase_euk"/>
    <property type="match status" value="1"/>
</dbReference>
<comment type="similarity">
    <text evidence="19">Belongs to the acetokinase family.</text>
</comment>
<dbReference type="PANTHER" id="PTHR31273">
    <property type="entry name" value="PHOSPHOKETOLASE-RELATED"/>
    <property type="match status" value="1"/>
</dbReference>
<feature type="binding site" evidence="19">
    <location>
        <position position="793"/>
    </location>
    <ligand>
        <name>ATP</name>
        <dbReference type="ChEBI" id="CHEBI:30616"/>
    </ligand>
</feature>
<dbReference type="InterPro" id="IPR019790">
    <property type="entry name" value="Xul5P/Fru6P_PKetolase_CS"/>
</dbReference>
<feature type="active site" description="Proton donor/acceptor" evidence="19">
    <location>
        <position position="924"/>
    </location>
</feature>
<feature type="binding site" evidence="19">
    <location>
        <begin position="985"/>
        <end position="989"/>
    </location>
    <ligand>
        <name>ATP</name>
        <dbReference type="ChEBI" id="CHEBI:30616"/>
    </ligand>
</feature>
<dbReference type="InterPro" id="IPR016267">
    <property type="entry name" value="UDPGP_trans"/>
</dbReference>
<evidence type="ECO:0000256" key="3">
    <source>
        <dbReference type="ARBA" id="ARBA00003449"/>
    </source>
</evidence>
<dbReference type="PROSITE" id="PS51885">
    <property type="entry name" value="NEPRILYSIN"/>
    <property type="match status" value="1"/>
</dbReference>
<dbReference type="InterPro" id="IPR018970">
    <property type="entry name" value="Xul5P/Fru6P_PKetolase_N"/>
</dbReference>
<evidence type="ECO:0000256" key="14">
    <source>
        <dbReference type="ARBA" id="ARBA00022840"/>
    </source>
</evidence>
<dbReference type="Gene3D" id="3.40.50.970">
    <property type="match status" value="2"/>
</dbReference>
<dbReference type="HAMAP" id="MF_00020">
    <property type="entry name" value="Acetate_kinase"/>
    <property type="match status" value="1"/>
</dbReference>
<dbReference type="InterPro" id="IPR018497">
    <property type="entry name" value="Peptidase_M13_C"/>
</dbReference>
<keyword evidence="8" id="KW-0548">Nucleotidyltransferase</keyword>
<dbReference type="InterPro" id="IPR000718">
    <property type="entry name" value="Peptidase_M13"/>
</dbReference>
<dbReference type="EMBL" id="SPNW01000012">
    <property type="protein sequence ID" value="TIA91439.1"/>
    <property type="molecule type" value="Genomic_DNA"/>
</dbReference>
<keyword evidence="20" id="KW-0472">Membrane</keyword>
<dbReference type="GO" id="GO:0016832">
    <property type="term" value="F:aldehyde-lyase activity"/>
    <property type="evidence" value="ECO:0007669"/>
    <property type="project" value="InterPro"/>
</dbReference>
<comment type="catalytic activity">
    <reaction evidence="18">
        <text>alpha-D-glucose 1-phosphate + UTP + H(+) = UDP-alpha-D-glucose + diphosphate</text>
        <dbReference type="Rhea" id="RHEA:19889"/>
        <dbReference type="ChEBI" id="CHEBI:15378"/>
        <dbReference type="ChEBI" id="CHEBI:33019"/>
        <dbReference type="ChEBI" id="CHEBI:46398"/>
        <dbReference type="ChEBI" id="CHEBI:58601"/>
        <dbReference type="ChEBI" id="CHEBI:58885"/>
        <dbReference type="EC" id="2.7.7.9"/>
    </reaction>
</comment>
<evidence type="ECO:0000256" key="15">
    <source>
        <dbReference type="ARBA" id="ARBA00023049"/>
    </source>
</evidence>
<comment type="cofactor">
    <cofactor evidence="1">
        <name>Zn(2+)</name>
        <dbReference type="ChEBI" id="CHEBI:29105"/>
    </cofactor>
</comment>
<keyword evidence="10 19" id="KW-0547">Nucleotide-binding</keyword>
<dbReference type="PROSITE" id="PS60002">
    <property type="entry name" value="PHOSPHOKETOLASE_1"/>
    <property type="match status" value="1"/>
</dbReference>
<comment type="caution">
    <text evidence="25">The sequence shown here is derived from an EMBL/GenBank/DDBJ whole genome shotgun (WGS) entry which is preliminary data.</text>
</comment>
<dbReference type="Pfam" id="PF09364">
    <property type="entry name" value="XFP_N"/>
    <property type="match status" value="1"/>
</dbReference>
<feature type="site" description="Transition state stabilizer" evidence="19">
    <location>
        <position position="1018"/>
    </location>
</feature>
<feature type="domain" description="Peptidase M13 N-terminal" evidence="22">
    <location>
        <begin position="110"/>
        <end position="516"/>
    </location>
</feature>
<dbReference type="InterPro" id="IPR024079">
    <property type="entry name" value="MetalloPept_cat_dom_sf"/>
</dbReference>
<dbReference type="InterPro" id="IPR043129">
    <property type="entry name" value="ATPase_NBD"/>
</dbReference>
<dbReference type="FunFam" id="2.160.10.10:FF:000001">
    <property type="entry name" value="UTP--glucose-1-phosphate uridylyltransferase"/>
    <property type="match status" value="1"/>
</dbReference>
<keyword evidence="14 19" id="KW-0067">ATP-binding</keyword>
<evidence type="ECO:0000256" key="20">
    <source>
        <dbReference type="SAM" id="Phobius"/>
    </source>
</evidence>
<evidence type="ECO:0000259" key="22">
    <source>
        <dbReference type="Pfam" id="PF05649"/>
    </source>
</evidence>
<dbReference type="GO" id="GO:0008776">
    <property type="term" value="F:acetate kinase activity"/>
    <property type="evidence" value="ECO:0007669"/>
    <property type="project" value="UniProtKB-UniRule"/>
</dbReference>
<dbReference type="InterPro" id="IPR023865">
    <property type="entry name" value="Aliphatic_acid_kinase_CS"/>
</dbReference>
<feature type="domain" description="Peptidase M13 C-terminal" evidence="21">
    <location>
        <begin position="577"/>
        <end position="786"/>
    </location>
</feature>
<dbReference type="InterPro" id="IPR005593">
    <property type="entry name" value="Xul5P/Fru6P_PKetolase"/>
</dbReference>
<evidence type="ECO:0000259" key="21">
    <source>
        <dbReference type="Pfam" id="PF01431"/>
    </source>
</evidence>
<dbReference type="EC" id="2.7.2.1" evidence="19"/>
<comment type="caution">
    <text evidence="19">Lacks conserved residue(s) required for the propagation of feature annotation.</text>
</comment>
<evidence type="ECO:0000259" key="23">
    <source>
        <dbReference type="Pfam" id="PF09363"/>
    </source>
</evidence>
<dbReference type="Pfam" id="PF01431">
    <property type="entry name" value="Peptidase_M13"/>
    <property type="match status" value="1"/>
</dbReference>
<dbReference type="SUPFAM" id="SSF53448">
    <property type="entry name" value="Nucleotide-diphospho-sugar transferases"/>
    <property type="match status" value="1"/>
</dbReference>
<keyword evidence="11 19" id="KW-0418">Kinase</keyword>
<organism evidence="25 26">
    <name type="scientific">Wallemia hederae</name>
    <dbReference type="NCBI Taxonomy" id="1540922"/>
    <lineage>
        <taxon>Eukaryota</taxon>
        <taxon>Fungi</taxon>
        <taxon>Dikarya</taxon>
        <taxon>Basidiomycota</taxon>
        <taxon>Wallemiomycotina</taxon>
        <taxon>Wallemiomycetes</taxon>
        <taxon>Wallemiales</taxon>
        <taxon>Wallemiaceae</taxon>
        <taxon>Wallemia</taxon>
    </lineage>
</organism>
<comment type="function">
    <text evidence="3">Plays a central role as a glucosyl donor in cellular metabolic pathways.</text>
</comment>
<comment type="pathway">
    <text evidence="19">Metabolic intermediate biosynthesis; acetyl-CoA biosynthesis; acetyl-CoA from acetate: step 1/2.</text>
</comment>
<keyword evidence="17" id="KW-0456">Lyase</keyword>
<comment type="similarity">
    <text evidence="4">Belongs to the XFP family.</text>
</comment>
<dbReference type="SUPFAM" id="SSF55486">
    <property type="entry name" value="Metalloproteases ('zincins'), catalytic domain"/>
    <property type="match status" value="1"/>
</dbReference>
<dbReference type="InterPro" id="IPR029061">
    <property type="entry name" value="THDP-binding"/>
</dbReference>
<dbReference type="Proteomes" id="UP000310189">
    <property type="component" value="Unassembled WGS sequence"/>
</dbReference>
<dbReference type="PROSITE" id="PS01076">
    <property type="entry name" value="ACETATE_KINASE_2"/>
    <property type="match status" value="1"/>
</dbReference>
<proteinExistence type="inferred from homology"/>
<evidence type="ECO:0000256" key="16">
    <source>
        <dbReference type="ARBA" id="ARBA00023052"/>
    </source>
</evidence>
<dbReference type="InterPro" id="IPR019789">
    <property type="entry name" value="Xul5P/Fru6P_PKetolase_ThDP_BS"/>
</dbReference>
<reference evidence="25 26" key="1">
    <citation type="submission" date="2019-03" db="EMBL/GenBank/DDBJ databases">
        <title>Sequencing 23 genomes of Wallemia ichthyophaga.</title>
        <authorList>
            <person name="Gostincar C."/>
        </authorList>
    </citation>
    <scope>NUCLEOTIDE SEQUENCE [LARGE SCALE GENOMIC DNA]</scope>
    <source>
        <strain evidence="25 26">EXF-5753</strain>
    </source>
</reference>
<name>A0A4T0FS99_9BASI</name>
<dbReference type="CDD" id="cd08662">
    <property type="entry name" value="M13"/>
    <property type="match status" value="1"/>
</dbReference>
<keyword evidence="12" id="KW-0378">Hydrolase</keyword>
<evidence type="ECO:0000256" key="12">
    <source>
        <dbReference type="ARBA" id="ARBA00022801"/>
    </source>
</evidence>
<dbReference type="InterPro" id="IPR000890">
    <property type="entry name" value="Aliphatic_acid_kin_short-chain"/>
</dbReference>
<dbReference type="SUPFAM" id="SSF52518">
    <property type="entry name" value="Thiamin diphosphate-binding fold (THDP-binding)"/>
    <property type="match status" value="2"/>
</dbReference>
<dbReference type="GO" id="GO:0006085">
    <property type="term" value="P:acetyl-CoA biosynthetic process"/>
    <property type="evidence" value="ECO:0007669"/>
    <property type="project" value="UniProtKB-UniRule"/>
</dbReference>
<dbReference type="GO" id="GO:0005975">
    <property type="term" value="P:carbohydrate metabolic process"/>
    <property type="evidence" value="ECO:0007669"/>
    <property type="project" value="InterPro"/>
</dbReference>
<feature type="transmembrane region" description="Helical" evidence="20">
    <location>
        <begin position="30"/>
        <end position="52"/>
    </location>
</feature>
<dbReference type="Pfam" id="PF03894">
    <property type="entry name" value="XFP"/>
    <property type="match status" value="1"/>
</dbReference>
<accession>A0A4T0FS99</accession>
<dbReference type="InterPro" id="IPR004372">
    <property type="entry name" value="Ac/propionate_kinase"/>
</dbReference>
<comment type="cofactor">
    <cofactor evidence="2">
        <name>thiamine diphosphate</name>
        <dbReference type="ChEBI" id="CHEBI:58937"/>
    </cofactor>
</comment>
<dbReference type="Gene3D" id="2.160.10.10">
    <property type="entry name" value="Hexapeptide repeat proteins"/>
    <property type="match status" value="1"/>
</dbReference>
<keyword evidence="19" id="KW-0460">Magnesium</keyword>
<feature type="domain" description="Xylulose 5-phosphate/Fructose 6-phosphate phosphoketolase C-terminal" evidence="23">
    <location>
        <begin position="1824"/>
        <end position="2027"/>
    </location>
</feature>
<dbReference type="PROSITE" id="PS60003">
    <property type="entry name" value="PHOSPHOKETOLASE_2"/>
    <property type="match status" value="1"/>
</dbReference>
<keyword evidence="20" id="KW-1133">Transmembrane helix</keyword>
<dbReference type="PANTHER" id="PTHR31273:SF1">
    <property type="entry name" value="PHOSPHOKETOLASE-RELATED"/>
    <property type="match status" value="1"/>
</dbReference>
<keyword evidence="6" id="KW-0645">Protease</keyword>
<keyword evidence="26" id="KW-1185">Reference proteome</keyword>
<sequence>MSSPEHEPLLNEDEREDVAPPKRISKLNKILIAVIVALTVLMSVFVGLFAGAEVNYKRAQKAKETVTVTQPGLPQPTPPTQPPGSNLCLSQSCFKAANDILDSVDTSIDPCDSFYDYANGGWLNSHPIPPSKSVYSIFNELQNKNTQTVKSAILANVGTEDYSPEDKDNMRAIKTLYDSCTNHKVQDKIGAEPLLNLIDDFLRAFHQKHLSRSDRRKAMLTHATAFLQAKNIGGLFSFSLDGDVGKDPNRQVLILSQDDALSLPDKDYYEDPANVKLVTDVTREILTAVHERKDSKHHKIPTRSFKRKSKDVARFEQNLARISWNQVDSANPIKTYNPKSIAELSELAPNIDWNEFFALLGNSSHAQAVEPVLVANPSYFEDLEALLNVDDTTLEAYFIVKIVLDMGSSLSPKTHIGKTVNRFLATVSGTNPKAEKDIELDCLNAVVDQVGFLAGRPFVLEAFPGESKTKFENVVDGIIDAFITRLPSLGWLDSKTVDAAANKARVLHDNKKIGYPTSHPNTLDPVDLSRYYAINNITRNDWFGNTLRSKEADASRLFQKAGEPAEGEWDMIPTEVNAYYQPSKNEIVFPAGILQPPFFKADWPQVLNYGSAGSVAAHELCHAFDQAGRQYEADGRLIFNGSWWSNETVHAFKERAECIINQYNQYTVPGPGGRELSVNGRFVIGEAIGDLGLVQAYNAWKHAEESERSARLPGLNYTEDQLFFISFARGWARATRLEENLKRIKTDPHAPTKWRVDGTLRNTPEFARAFGCRQGSTMNPPLEEQCRMCSSIKFKLFNTNLSAIASGGASNISEEPEIKISGGGANVSEKISKDTSYNDVFKTLLDKIFHSLKLNASDITATSHRVVHGGDIDKPIVVTREHSEKLKDLDRISAFAPLHNKSALMALEAVLEHLPNAPAVIVFDTLFHRTLPEAVRRYAIGKPDHEPRIPLQKYGAHGLSYASILRTVANKLGKKEDETSIVVAHLGSGGSACAIKNGKSIDTTMGLTPLEGLPGGSRTGSVDPTLIFHLIHDVAEVLDVNGMRVSRGEYVMNKQGGFVGLCGTSNFGKILQEIPAADAECWKPWYDGEMPNAYALAYALYLDRLTQYLLAYLQKLSHGQDPKKAVDALVFSGGIGEKSARLRQDVADRLTVFGVSVVDQLNQKAGDMESEGAFPLSNDASKIPAVRRGRLVQTTIMSHSIVDAQNRGKEPRPSQLPKDLSQLAVDLNVEEVLKNEAKWNLDGLIAFQRAANFIAVSMIFLKSNTLLSRKLSKDDIKPRLLGHFGTCPGLNLVYAHTNALIKRREQEGVDLKSIFVTGPGHGAPAILASLYLEGSISSFYPQYTINKQGFEAFARCFSFPGGTFPSHVSAQVPGSIHEGGELGYALAVSFGAIMDKPDMIAVCVIGDGESETGPTAASLHGHKFIDPKESGAVLPILHVNGYKISERTIPGSADDLELVSLYSGYGYQVRFVEYGPLAGSFEEHTEKDRKINADLAVSMEWAYGEIRKIQHAARSGKPIDKPRWPFIVLRTPKGYTGPRQMHNKPLEGSFHSHQVPLPKCKSDDEEFAALENWLKSYHPDDIFNIDKEDGEFFNKKALSVIPAKESLRLGQVKETYDAHKPLNVPDWKAHTKKQGDEYSPMIATGEFLADVVKNNPETFRIFSPDELESNKLHKVFDITGRDFQWDPESAHKGGRVIEMLSEHTLQGFLQGYTLTGRTGLFPSYEAFLGIAGTMMTQYSKLIKMSRETKWRGDVSSLNYIATSTLWRQEHNGYSHQAPGLISTFQTFPAHLSRIYFPIDANTTLSCIAHCLRSKNYLNLIVGSKQPGPVLMSAEQAEKHCVAGASVWQEYSTDGGVDPEVVLVGIGTEVTFEVLAASILLRNSGVRVRVVNVYDLMILAGKKEFHPHALDEKAFNSLFTKDKPVLISYHGYALQVSSLLFQREHSLNRPRFSINSYEENGTTTTPWLMLHWNKVSRFQVADRAIKEVAHYSPESKAASVAHLYGTNWLHEGRNFEKFANETGADHESLDIEMSLHTTSVKRQPSATDFKSATTNVSSRSMRQELDKLIDGVEDPTTKKQFKAEMDGFYNLFNRFLDEKARGEKIQWDKIKPPAAEQVRPYADLPKASDHSILDKLAVLKLNGGLGTTMGCVGPKSIIEVRDGMTFLDLSVRQIEHLNSAYNVNVPFILMNSFNTHEDTKRLIQKYEDHNIQILTFNQSRYPRFGRESLLPTANSFDSPKDNWYPPGHGDIFEALYNSGLLDELIAAGKEYIFVSNVDNLGAVVDLNIYQHMIDSKAEYFMEVTDKTKADVKGGTIIDYEGQARLLEVAQVPKEHVEEFKSISKFKIFNTNNLWMNLKAIKRVVENNQLNMEVIINNKALDNGTPVIQLETAVGAAIKHFSGAAGINVPRSRFLPVKSCSDLLLITSDLFSLEHGVLKRNPKRVFDTTPVIKLGDTFKKVASFQSRFKSIPNVLELDHLTVSGDVVFGKNVVLKGSVIIVANEGNRIILPDNSVIENKLVTGNLAIIDH</sequence>
<keyword evidence="7 19" id="KW-0808">Transferase</keyword>
<dbReference type="Gene3D" id="3.30.420.40">
    <property type="match status" value="2"/>
</dbReference>
<evidence type="ECO:0000259" key="24">
    <source>
        <dbReference type="Pfam" id="PF09364"/>
    </source>
</evidence>
<feature type="binding site" evidence="19">
    <location>
        <position position="865"/>
    </location>
    <ligand>
        <name>substrate</name>
    </ligand>
</feature>
<dbReference type="SUPFAM" id="SSF52922">
    <property type="entry name" value="TK C-terminal domain-like"/>
    <property type="match status" value="1"/>
</dbReference>
<comment type="similarity">
    <text evidence="5">Belongs to the UDPGP type 1 family.</text>
</comment>
<dbReference type="GO" id="GO:0000287">
    <property type="term" value="F:magnesium ion binding"/>
    <property type="evidence" value="ECO:0007669"/>
    <property type="project" value="UniProtKB-UniRule"/>
</dbReference>
<evidence type="ECO:0000313" key="25">
    <source>
        <dbReference type="EMBL" id="TIA91439.1"/>
    </source>
</evidence>
<evidence type="ECO:0000256" key="10">
    <source>
        <dbReference type="ARBA" id="ARBA00022741"/>
    </source>
</evidence>
<dbReference type="InterPro" id="IPR042089">
    <property type="entry name" value="Peptidase_M13_dom_2"/>
</dbReference>
<comment type="cofactor">
    <cofactor evidence="19">
        <name>Mg(2+)</name>
        <dbReference type="ChEBI" id="CHEBI:18420"/>
    </cofactor>
</comment>
<evidence type="ECO:0000256" key="8">
    <source>
        <dbReference type="ARBA" id="ARBA00022695"/>
    </source>
</evidence>
<evidence type="ECO:0000256" key="6">
    <source>
        <dbReference type="ARBA" id="ARBA00022670"/>
    </source>
</evidence>
<keyword evidence="15" id="KW-0482">Metalloprotease</keyword>
<evidence type="ECO:0000256" key="7">
    <source>
        <dbReference type="ARBA" id="ARBA00022679"/>
    </source>
</evidence>
<gene>
    <name evidence="25" type="ORF">E3P99_01082</name>
</gene>
<feature type="site" description="Transition state stabilizer" evidence="19">
    <location>
        <position position="957"/>
    </location>
</feature>
<feature type="domain" description="Xylulose 5-phosphate/Fructose 6-phosphate phosphoketolase N-terminal" evidence="24">
    <location>
        <begin position="1240"/>
        <end position="1618"/>
    </location>
</feature>
<evidence type="ECO:0000256" key="19">
    <source>
        <dbReference type="HAMAP-Rule" id="MF_03131"/>
    </source>
</evidence>
<dbReference type="UniPathway" id="UPA00340">
    <property type="reaction ID" value="UER00458"/>
</dbReference>